<keyword evidence="7 15" id="KW-0418">Kinase</keyword>
<keyword evidence="12" id="KW-0732">Signal</keyword>
<comment type="catalytic activity">
    <reaction evidence="1">
        <text>ATP + protein L-histidine = ADP + protein N-phospho-L-histidine.</text>
        <dbReference type="EC" id="2.7.13.3"/>
    </reaction>
</comment>
<organism evidence="15">
    <name type="scientific">Sphingomonas psychrotolerans</name>
    <dbReference type="NCBI Taxonomy" id="1327635"/>
    <lineage>
        <taxon>Bacteria</taxon>
        <taxon>Pseudomonadati</taxon>
        <taxon>Pseudomonadota</taxon>
        <taxon>Alphaproteobacteria</taxon>
        <taxon>Sphingomonadales</taxon>
        <taxon>Sphingomonadaceae</taxon>
        <taxon>Sphingomonas</taxon>
    </lineage>
</organism>
<dbReference type="CDD" id="cd00075">
    <property type="entry name" value="HATPase"/>
    <property type="match status" value="1"/>
</dbReference>
<dbReference type="Gene3D" id="6.10.340.10">
    <property type="match status" value="1"/>
</dbReference>
<dbReference type="InterPro" id="IPR003660">
    <property type="entry name" value="HAMP_dom"/>
</dbReference>
<feature type="chain" id="PRO_5046118234" description="histidine kinase" evidence="12">
    <location>
        <begin position="26"/>
        <end position="453"/>
    </location>
</feature>
<dbReference type="Pfam" id="PF02518">
    <property type="entry name" value="HATPase_c"/>
    <property type="match status" value="1"/>
</dbReference>
<dbReference type="InterPro" id="IPR003661">
    <property type="entry name" value="HisK_dim/P_dom"/>
</dbReference>
<keyword evidence="5" id="KW-0808">Transferase</keyword>
<evidence type="ECO:0000256" key="6">
    <source>
        <dbReference type="ARBA" id="ARBA00022692"/>
    </source>
</evidence>
<evidence type="ECO:0000256" key="5">
    <source>
        <dbReference type="ARBA" id="ARBA00022679"/>
    </source>
</evidence>
<dbReference type="InterPro" id="IPR036097">
    <property type="entry name" value="HisK_dim/P_sf"/>
</dbReference>
<dbReference type="Gene3D" id="3.30.565.10">
    <property type="entry name" value="Histidine kinase-like ATPase, C-terminal domain"/>
    <property type="match status" value="1"/>
</dbReference>
<gene>
    <name evidence="15" type="ORF">MZO42_08205</name>
</gene>
<dbReference type="PANTHER" id="PTHR45436:SF8">
    <property type="entry name" value="HISTIDINE KINASE"/>
    <property type="match status" value="1"/>
</dbReference>
<keyword evidence="10 11" id="KW-0472">Membrane</keyword>
<dbReference type="InterPro" id="IPR003594">
    <property type="entry name" value="HATPase_dom"/>
</dbReference>
<dbReference type="SUPFAM" id="SSF47384">
    <property type="entry name" value="Homodimeric domain of signal transducing histidine kinase"/>
    <property type="match status" value="1"/>
</dbReference>
<dbReference type="GO" id="GO:0016301">
    <property type="term" value="F:kinase activity"/>
    <property type="evidence" value="ECO:0007669"/>
    <property type="project" value="UniProtKB-KW"/>
</dbReference>
<keyword evidence="4" id="KW-0597">Phosphoprotein</keyword>
<keyword evidence="6 11" id="KW-0812">Transmembrane</keyword>
<dbReference type="InterPro" id="IPR004358">
    <property type="entry name" value="Sig_transdc_His_kin-like_C"/>
</dbReference>
<dbReference type="PROSITE" id="PS50885">
    <property type="entry name" value="HAMP"/>
    <property type="match status" value="1"/>
</dbReference>
<evidence type="ECO:0000313" key="15">
    <source>
        <dbReference type="EMBL" id="MDT8758677.1"/>
    </source>
</evidence>
<dbReference type="InterPro" id="IPR050428">
    <property type="entry name" value="TCS_sensor_his_kinase"/>
</dbReference>
<evidence type="ECO:0000256" key="12">
    <source>
        <dbReference type="SAM" id="SignalP"/>
    </source>
</evidence>
<protein>
    <recommendedName>
        <fullName evidence="3">histidine kinase</fullName>
        <ecNumber evidence="3">2.7.13.3</ecNumber>
    </recommendedName>
</protein>
<evidence type="ECO:0000256" key="1">
    <source>
        <dbReference type="ARBA" id="ARBA00000085"/>
    </source>
</evidence>
<dbReference type="PRINTS" id="PR00344">
    <property type="entry name" value="BCTRLSENSOR"/>
</dbReference>
<evidence type="ECO:0000256" key="4">
    <source>
        <dbReference type="ARBA" id="ARBA00022553"/>
    </source>
</evidence>
<dbReference type="SMART" id="SM00304">
    <property type="entry name" value="HAMP"/>
    <property type="match status" value="1"/>
</dbReference>
<sequence length="453" mass="47760">MRISITARLALLAVLLSLVTSLALAGLIWQQTHDDAIEALRRDTAQQTDAFAAVYRSGGVPALRQAIVDAQADDDSLVAMLVDREGARRLGVGPDMLAFTPSAETFRIATLGTAGDWAGQEAGIAVRPLGRDWLVSGRLLDDWERTQRNIERALLLAVLLSLVLGVGAGLVLTRYVTRRLDRIAGAVDAVAAGDLARRVGIEAGGSDAFDRLALRIDGMLDRIDRLMAELRVVTDSIAHDLRSPIARLRARAEAAVSASEPRQREAALAGLIAETDLVMRMLAVLLEISRSEAVTRDALAVLDPAALIEEIGDLYAPVAEEAGLRFLVTLPPGAVPQVKLHRELLSQALANLIDNALRHAAAGGEIALSLVVTPGALHFLVADRGPGIPEADRAQALSRFGRLDSARSLPGAGLGLALVESVARLHGGTLDLGDNAPGLVARIVIPAAGRSTG</sequence>
<comment type="caution">
    <text evidence="15">The sequence shown here is derived from an EMBL/GenBank/DDBJ whole genome shotgun (WGS) entry which is preliminary data.</text>
</comment>
<evidence type="ECO:0000256" key="7">
    <source>
        <dbReference type="ARBA" id="ARBA00022777"/>
    </source>
</evidence>
<dbReference type="EC" id="2.7.13.3" evidence="3"/>
<evidence type="ECO:0000256" key="9">
    <source>
        <dbReference type="ARBA" id="ARBA00023012"/>
    </source>
</evidence>
<feature type="domain" description="Histidine kinase" evidence="13">
    <location>
        <begin position="236"/>
        <end position="449"/>
    </location>
</feature>
<evidence type="ECO:0000259" key="13">
    <source>
        <dbReference type="PROSITE" id="PS50109"/>
    </source>
</evidence>
<reference evidence="15" key="1">
    <citation type="submission" date="2022-04" db="EMBL/GenBank/DDBJ databases">
        <title>Tomato heritable bacteria conferring resistance against bacterial wilt.</title>
        <authorList>
            <person name="Yin J."/>
        </authorList>
    </citation>
    <scope>NUCLEOTIDE SEQUENCE</scope>
    <source>
        <strain evidence="15">Cra20</strain>
    </source>
</reference>
<dbReference type="InterPro" id="IPR036890">
    <property type="entry name" value="HATPase_C_sf"/>
</dbReference>
<name>A0ABU3N2H0_9SPHN</name>
<accession>A0ABU3N2H0</accession>
<keyword evidence="9" id="KW-0902">Two-component regulatory system</keyword>
<dbReference type="InterPro" id="IPR005467">
    <property type="entry name" value="His_kinase_dom"/>
</dbReference>
<evidence type="ECO:0000259" key="14">
    <source>
        <dbReference type="PROSITE" id="PS50885"/>
    </source>
</evidence>
<dbReference type="PROSITE" id="PS50109">
    <property type="entry name" value="HIS_KIN"/>
    <property type="match status" value="1"/>
</dbReference>
<keyword evidence="8 11" id="KW-1133">Transmembrane helix</keyword>
<evidence type="ECO:0000256" key="3">
    <source>
        <dbReference type="ARBA" id="ARBA00012438"/>
    </source>
</evidence>
<feature type="transmembrane region" description="Helical" evidence="11">
    <location>
        <begin position="153"/>
        <end position="172"/>
    </location>
</feature>
<feature type="domain" description="HAMP" evidence="14">
    <location>
        <begin position="174"/>
        <end position="228"/>
    </location>
</feature>
<dbReference type="SMART" id="SM00388">
    <property type="entry name" value="HisKA"/>
    <property type="match status" value="1"/>
</dbReference>
<dbReference type="Pfam" id="PF00672">
    <property type="entry name" value="HAMP"/>
    <property type="match status" value="1"/>
</dbReference>
<dbReference type="PANTHER" id="PTHR45436">
    <property type="entry name" value="SENSOR HISTIDINE KINASE YKOH"/>
    <property type="match status" value="1"/>
</dbReference>
<evidence type="ECO:0000256" key="10">
    <source>
        <dbReference type="ARBA" id="ARBA00023136"/>
    </source>
</evidence>
<evidence type="ECO:0000256" key="2">
    <source>
        <dbReference type="ARBA" id="ARBA00004370"/>
    </source>
</evidence>
<dbReference type="SMART" id="SM00387">
    <property type="entry name" value="HATPase_c"/>
    <property type="match status" value="1"/>
</dbReference>
<comment type="subcellular location">
    <subcellularLocation>
        <location evidence="2">Membrane</location>
    </subcellularLocation>
</comment>
<evidence type="ECO:0000256" key="8">
    <source>
        <dbReference type="ARBA" id="ARBA00022989"/>
    </source>
</evidence>
<proteinExistence type="predicted"/>
<dbReference type="EMBL" id="JALMLT010000002">
    <property type="protein sequence ID" value="MDT8758677.1"/>
    <property type="molecule type" value="Genomic_DNA"/>
</dbReference>
<dbReference type="SUPFAM" id="SSF55874">
    <property type="entry name" value="ATPase domain of HSP90 chaperone/DNA topoisomerase II/histidine kinase"/>
    <property type="match status" value="1"/>
</dbReference>
<evidence type="ECO:0000256" key="11">
    <source>
        <dbReference type="SAM" id="Phobius"/>
    </source>
</evidence>
<feature type="signal peptide" evidence="12">
    <location>
        <begin position="1"/>
        <end position="25"/>
    </location>
</feature>